<proteinExistence type="predicted"/>
<feature type="domain" description="Aminoglycoside phosphotransferase" evidence="1">
    <location>
        <begin position="23"/>
        <end position="212"/>
    </location>
</feature>
<keyword evidence="2" id="KW-0808">Transferase</keyword>
<dbReference type="PATRIC" id="fig|570156.3.peg.1334"/>
<dbReference type="InterPro" id="IPR002575">
    <property type="entry name" value="Aminoglycoside_PTrfase"/>
</dbReference>
<sequence>MKTEQQIHALFTRFNSRLVITSISPLVEGLSNDNYLVKTASQDFLVKHYRDHWPAIGLAAQAHFAKQSCCPAPLWLEQATDTAIFEYVAGSIASGEFCSSLLPDLVNLHRYPVLTEPMNIAYEINYYQQTARYQQHTELIKQSLAYIDSAPKDMGFCHNDLVKENIIVNETGMFLIDFEYAKSNDVYFDLAALVVSFALNDEQQLALLKHYQALVCEHHEFYLSVEKLAAFHALFLLLCICWYEQRGAMDKVAPLLTQLNHFIEKAKN</sequence>
<dbReference type="EMBL" id="LJTC01000012">
    <property type="protein sequence ID" value="KPM82385.1"/>
    <property type="molecule type" value="Genomic_DNA"/>
</dbReference>
<dbReference type="PANTHER" id="PTHR40086">
    <property type="entry name" value="PHOSPHOTRANSFERASE YTMP-RELATED"/>
    <property type="match status" value="1"/>
</dbReference>
<dbReference type="Gene3D" id="3.90.1200.10">
    <property type="match status" value="1"/>
</dbReference>
<protein>
    <submittedName>
        <fullName evidence="2">Choline kinase</fullName>
    </submittedName>
</protein>
<dbReference type="InterPro" id="IPR052077">
    <property type="entry name" value="CcrZ_PhaseVar_Mediator"/>
</dbReference>
<dbReference type="SUPFAM" id="SSF56112">
    <property type="entry name" value="Protein kinase-like (PK-like)"/>
    <property type="match status" value="1"/>
</dbReference>
<reference evidence="2 3" key="1">
    <citation type="submission" date="2015-09" db="EMBL/GenBank/DDBJ databases">
        <title>Draft Genome Sequence of Pseudoalteromonas lipolytica UCD-48B.</title>
        <authorList>
            <person name="Krusor M."/>
            <person name="Coil D.A."/>
            <person name="Lang J.M."/>
            <person name="Eisen J.A."/>
            <person name="Alexiev A."/>
        </authorList>
    </citation>
    <scope>NUCLEOTIDE SEQUENCE [LARGE SCALE GENOMIC DNA]</scope>
    <source>
        <strain evidence="2 3">UCD-48B</strain>
    </source>
</reference>
<evidence type="ECO:0000313" key="3">
    <source>
        <dbReference type="Proteomes" id="UP000050378"/>
    </source>
</evidence>
<dbReference type="PANTHER" id="PTHR40086:SF1">
    <property type="entry name" value="CELL CYCLE REGULATOR CCRZ"/>
    <property type="match status" value="1"/>
</dbReference>
<dbReference type="STRING" id="570156.AOG27_17040"/>
<name>A0A0P7DNH5_9GAMM</name>
<comment type="caution">
    <text evidence="2">The sequence shown here is derived from an EMBL/GenBank/DDBJ whole genome shotgun (WGS) entry which is preliminary data.</text>
</comment>
<dbReference type="Pfam" id="PF01636">
    <property type="entry name" value="APH"/>
    <property type="match status" value="1"/>
</dbReference>
<dbReference type="RefSeq" id="WP_054554204.1">
    <property type="nucleotide sequence ID" value="NZ_LJTC01000012.1"/>
</dbReference>
<evidence type="ECO:0000313" key="2">
    <source>
        <dbReference type="EMBL" id="KPM82385.1"/>
    </source>
</evidence>
<accession>A0A0P7DNH5</accession>
<dbReference type="Gene3D" id="3.30.200.20">
    <property type="entry name" value="Phosphorylase Kinase, domain 1"/>
    <property type="match status" value="1"/>
</dbReference>
<dbReference type="Proteomes" id="UP000050378">
    <property type="component" value="Unassembled WGS sequence"/>
</dbReference>
<dbReference type="AlphaFoldDB" id="A0A0P7DNH5"/>
<dbReference type="OrthoDB" id="179763at2"/>
<evidence type="ECO:0000259" key="1">
    <source>
        <dbReference type="Pfam" id="PF01636"/>
    </source>
</evidence>
<keyword evidence="2" id="KW-0418">Kinase</keyword>
<dbReference type="InterPro" id="IPR011009">
    <property type="entry name" value="Kinase-like_dom_sf"/>
</dbReference>
<organism evidence="2 3">
    <name type="scientific">Pseudoalteromonas lipolytica</name>
    <dbReference type="NCBI Taxonomy" id="570156"/>
    <lineage>
        <taxon>Bacteria</taxon>
        <taxon>Pseudomonadati</taxon>
        <taxon>Pseudomonadota</taxon>
        <taxon>Gammaproteobacteria</taxon>
        <taxon>Alteromonadales</taxon>
        <taxon>Pseudoalteromonadaceae</taxon>
        <taxon>Pseudoalteromonas</taxon>
    </lineage>
</organism>
<gene>
    <name evidence="2" type="ORF">AOG27_17040</name>
</gene>
<dbReference type="GO" id="GO:0016301">
    <property type="term" value="F:kinase activity"/>
    <property type="evidence" value="ECO:0007669"/>
    <property type="project" value="UniProtKB-KW"/>
</dbReference>